<reference evidence="2 3" key="1">
    <citation type="submission" date="2024-10" db="EMBL/GenBank/DDBJ databases">
        <title>Updated reference genomes for cyclostephanoid diatoms.</title>
        <authorList>
            <person name="Roberts W.R."/>
            <person name="Alverson A.J."/>
        </authorList>
    </citation>
    <scope>NUCLEOTIDE SEQUENCE [LARGE SCALE GENOMIC DNA]</scope>
    <source>
        <strain evidence="2 3">AJA010-31</strain>
    </source>
</reference>
<dbReference type="Proteomes" id="UP001530400">
    <property type="component" value="Unassembled WGS sequence"/>
</dbReference>
<keyword evidence="1" id="KW-0732">Signal</keyword>
<evidence type="ECO:0000256" key="1">
    <source>
        <dbReference type="SAM" id="SignalP"/>
    </source>
</evidence>
<organism evidence="2 3">
    <name type="scientific">Cyclotella atomus</name>
    <dbReference type="NCBI Taxonomy" id="382360"/>
    <lineage>
        <taxon>Eukaryota</taxon>
        <taxon>Sar</taxon>
        <taxon>Stramenopiles</taxon>
        <taxon>Ochrophyta</taxon>
        <taxon>Bacillariophyta</taxon>
        <taxon>Coscinodiscophyceae</taxon>
        <taxon>Thalassiosirophycidae</taxon>
        <taxon>Stephanodiscales</taxon>
        <taxon>Stephanodiscaceae</taxon>
        <taxon>Cyclotella</taxon>
    </lineage>
</organism>
<feature type="chain" id="PRO_5044822449" evidence="1">
    <location>
        <begin position="27"/>
        <end position="254"/>
    </location>
</feature>
<sequence>MAISSCWSSSTLLLVLLGHQLHGIHGFAPPAFSVAHTNSCNTLIQQYMSISKWNDEYKSQDDEDDDLITKEQFLRDMLSPDSARRKKKGSKEYKPHDNRDALPFIVKVKTPHPYTKPEDMLEEARYNSEMAKRGKKSKFGGKKISNLVGMDERYSKDAISASISVRRKDGTLYKVLGQFELDKNTNCGDTIEVGEREFEVVTARSQFKYAGGKRFIMVRKILEVKETTRIEAEAVLSRALDRSEDISSLGEGFE</sequence>
<evidence type="ECO:0000313" key="2">
    <source>
        <dbReference type="EMBL" id="KAL3800028.1"/>
    </source>
</evidence>
<feature type="signal peptide" evidence="1">
    <location>
        <begin position="1"/>
        <end position="26"/>
    </location>
</feature>
<name>A0ABD3QHX9_9STRA</name>
<protein>
    <submittedName>
        <fullName evidence="2">Uncharacterized protein</fullName>
    </submittedName>
</protein>
<gene>
    <name evidence="2" type="ORF">ACHAWO_004706</name>
</gene>
<proteinExistence type="predicted"/>
<dbReference type="EMBL" id="JALLPJ020000173">
    <property type="protein sequence ID" value="KAL3800028.1"/>
    <property type="molecule type" value="Genomic_DNA"/>
</dbReference>
<accession>A0ABD3QHX9</accession>
<comment type="caution">
    <text evidence="2">The sequence shown here is derived from an EMBL/GenBank/DDBJ whole genome shotgun (WGS) entry which is preliminary data.</text>
</comment>
<keyword evidence="3" id="KW-1185">Reference proteome</keyword>
<evidence type="ECO:0000313" key="3">
    <source>
        <dbReference type="Proteomes" id="UP001530400"/>
    </source>
</evidence>
<dbReference type="AlphaFoldDB" id="A0ABD3QHX9"/>